<sequence>MTLGCAVKDLCTLIKKRPVDGPQKQNHMRIGLDSRVVIPKALHYRSYLCPAYRE</sequence>
<evidence type="ECO:0000313" key="1">
    <source>
        <dbReference type="EMBL" id="EEA91252.1"/>
    </source>
</evidence>
<dbReference type="STRING" id="445975.COLSTE_00506"/>
<protein>
    <submittedName>
        <fullName evidence="1">Uncharacterized protein</fullName>
    </submittedName>
</protein>
<dbReference type="Proteomes" id="UP000003560">
    <property type="component" value="Unassembled WGS sequence"/>
</dbReference>
<organism evidence="1 2">
    <name type="scientific">Collinsella stercoris DSM 13279</name>
    <dbReference type="NCBI Taxonomy" id="445975"/>
    <lineage>
        <taxon>Bacteria</taxon>
        <taxon>Bacillati</taxon>
        <taxon>Actinomycetota</taxon>
        <taxon>Coriobacteriia</taxon>
        <taxon>Coriobacteriales</taxon>
        <taxon>Coriobacteriaceae</taxon>
        <taxon>Collinsella</taxon>
    </lineage>
</organism>
<comment type="caution">
    <text evidence="1">The sequence shown here is derived from an EMBL/GenBank/DDBJ whole genome shotgun (WGS) entry which is preliminary data.</text>
</comment>
<keyword evidence="2" id="KW-1185">Reference proteome</keyword>
<gene>
    <name evidence="1" type="ORF">COLSTE_00506</name>
</gene>
<evidence type="ECO:0000313" key="2">
    <source>
        <dbReference type="Proteomes" id="UP000003560"/>
    </source>
</evidence>
<dbReference type="AlphaFoldDB" id="B6G8W5"/>
<name>B6G8W5_9ACTN</name>
<reference evidence="1 2" key="1">
    <citation type="submission" date="2008-10" db="EMBL/GenBank/DDBJ databases">
        <title>Draft genome sequence of Collinsella stercoris (DSM 13279).</title>
        <authorList>
            <person name="Sudarsanam P."/>
            <person name="Ley R."/>
            <person name="Guruge J."/>
            <person name="Turnbaugh P.J."/>
            <person name="Mahowald M."/>
            <person name="Liep D."/>
            <person name="Gordon J."/>
        </authorList>
    </citation>
    <scope>NUCLEOTIDE SEQUENCE [LARGE SCALE GENOMIC DNA]</scope>
    <source>
        <strain evidence="1 2">DSM 13279</strain>
    </source>
</reference>
<proteinExistence type="predicted"/>
<reference evidence="1 2" key="2">
    <citation type="submission" date="2008-10" db="EMBL/GenBank/DDBJ databases">
        <authorList>
            <person name="Fulton L."/>
            <person name="Clifton S."/>
            <person name="Fulton B."/>
            <person name="Xu J."/>
            <person name="Minx P."/>
            <person name="Pepin K.H."/>
            <person name="Johnson M."/>
            <person name="Thiruvilangam P."/>
            <person name="Bhonagiri V."/>
            <person name="Nash W.E."/>
            <person name="Mardis E.R."/>
            <person name="Wilson R.K."/>
        </authorList>
    </citation>
    <scope>NUCLEOTIDE SEQUENCE [LARGE SCALE GENOMIC DNA]</scope>
    <source>
        <strain evidence="1 2">DSM 13279</strain>
    </source>
</reference>
<accession>B6G8W5</accession>
<dbReference type="EMBL" id="ABXJ01000029">
    <property type="protein sequence ID" value="EEA91252.1"/>
    <property type="molecule type" value="Genomic_DNA"/>
</dbReference>
<dbReference type="HOGENOM" id="CLU_3042335_0_0_11"/>